<evidence type="ECO:0000256" key="4">
    <source>
        <dbReference type="PROSITE-ProRule" id="PRU00335"/>
    </source>
</evidence>
<proteinExistence type="predicted"/>
<dbReference type="Proteomes" id="UP000588068">
    <property type="component" value="Unassembled WGS sequence"/>
</dbReference>
<dbReference type="InterPro" id="IPR001647">
    <property type="entry name" value="HTH_TetR"/>
</dbReference>
<accession>A0A841HN07</accession>
<keyword evidence="2 4" id="KW-0238">DNA-binding</keyword>
<dbReference type="SUPFAM" id="SSF48498">
    <property type="entry name" value="Tetracyclin repressor-like, C-terminal domain"/>
    <property type="match status" value="1"/>
</dbReference>
<evidence type="ECO:0000256" key="2">
    <source>
        <dbReference type="ARBA" id="ARBA00023125"/>
    </source>
</evidence>
<dbReference type="GO" id="GO:0000976">
    <property type="term" value="F:transcription cis-regulatory region binding"/>
    <property type="evidence" value="ECO:0007669"/>
    <property type="project" value="TreeGrafter"/>
</dbReference>
<keyword evidence="1" id="KW-0805">Transcription regulation</keyword>
<feature type="domain" description="HTH tetR-type" evidence="5">
    <location>
        <begin position="14"/>
        <end position="74"/>
    </location>
</feature>
<evidence type="ECO:0000256" key="3">
    <source>
        <dbReference type="ARBA" id="ARBA00023163"/>
    </source>
</evidence>
<feature type="domain" description="HTH tetR-type" evidence="5">
    <location>
        <begin position="221"/>
        <end position="281"/>
    </location>
</feature>
<dbReference type="InterPro" id="IPR036271">
    <property type="entry name" value="Tet_transcr_reg_TetR-rel_C_sf"/>
</dbReference>
<dbReference type="InterPro" id="IPR009057">
    <property type="entry name" value="Homeodomain-like_sf"/>
</dbReference>
<dbReference type="PRINTS" id="PR00455">
    <property type="entry name" value="HTHTETR"/>
</dbReference>
<dbReference type="AlphaFoldDB" id="A0A841HN07"/>
<comment type="caution">
    <text evidence="6">The sequence shown here is derived from an EMBL/GenBank/DDBJ whole genome shotgun (WGS) entry which is preliminary data.</text>
</comment>
<dbReference type="PROSITE" id="PS50977">
    <property type="entry name" value="HTH_TETR_2"/>
    <property type="match status" value="2"/>
</dbReference>
<protein>
    <submittedName>
        <fullName evidence="6">AcrR family transcriptional regulator</fullName>
    </submittedName>
</protein>
<dbReference type="RefSeq" id="WP_184331909.1">
    <property type="nucleotide sequence ID" value="NZ_JACHHZ010000003.1"/>
</dbReference>
<feature type="DNA-binding region" description="H-T-H motif" evidence="4">
    <location>
        <begin position="37"/>
        <end position="56"/>
    </location>
</feature>
<organism evidence="6 7">
    <name type="scientific">Povalibacter uvarum</name>
    <dbReference type="NCBI Taxonomy" id="732238"/>
    <lineage>
        <taxon>Bacteria</taxon>
        <taxon>Pseudomonadati</taxon>
        <taxon>Pseudomonadota</taxon>
        <taxon>Gammaproteobacteria</taxon>
        <taxon>Steroidobacterales</taxon>
        <taxon>Steroidobacteraceae</taxon>
        <taxon>Povalibacter</taxon>
    </lineage>
</organism>
<reference evidence="6 7" key="1">
    <citation type="submission" date="2020-08" db="EMBL/GenBank/DDBJ databases">
        <title>Genomic Encyclopedia of Type Strains, Phase IV (KMG-IV): sequencing the most valuable type-strain genomes for metagenomic binning, comparative biology and taxonomic classification.</title>
        <authorList>
            <person name="Goeker M."/>
        </authorList>
    </citation>
    <scope>NUCLEOTIDE SEQUENCE [LARGE SCALE GENOMIC DNA]</scope>
    <source>
        <strain evidence="6 7">DSM 26723</strain>
    </source>
</reference>
<dbReference type="PANTHER" id="PTHR30055:SF234">
    <property type="entry name" value="HTH-TYPE TRANSCRIPTIONAL REGULATOR BETI"/>
    <property type="match status" value="1"/>
</dbReference>
<feature type="DNA-binding region" description="H-T-H motif" evidence="4">
    <location>
        <begin position="244"/>
        <end position="263"/>
    </location>
</feature>
<keyword evidence="7" id="KW-1185">Reference proteome</keyword>
<dbReference type="EMBL" id="JACHHZ010000003">
    <property type="protein sequence ID" value="MBB6093462.1"/>
    <property type="molecule type" value="Genomic_DNA"/>
</dbReference>
<dbReference type="Gene3D" id="1.10.357.10">
    <property type="entry name" value="Tetracycline Repressor, domain 2"/>
    <property type="match status" value="2"/>
</dbReference>
<evidence type="ECO:0000259" key="5">
    <source>
        <dbReference type="PROSITE" id="PS50977"/>
    </source>
</evidence>
<evidence type="ECO:0000256" key="1">
    <source>
        <dbReference type="ARBA" id="ARBA00023015"/>
    </source>
</evidence>
<name>A0A841HN07_9GAMM</name>
<dbReference type="Gene3D" id="1.10.10.60">
    <property type="entry name" value="Homeodomain-like"/>
    <property type="match status" value="2"/>
</dbReference>
<keyword evidence="3" id="KW-0804">Transcription</keyword>
<dbReference type="SUPFAM" id="SSF46689">
    <property type="entry name" value="Homeodomain-like"/>
    <property type="match status" value="2"/>
</dbReference>
<dbReference type="PANTHER" id="PTHR30055">
    <property type="entry name" value="HTH-TYPE TRANSCRIPTIONAL REGULATOR RUTR"/>
    <property type="match status" value="1"/>
</dbReference>
<sequence>MATRSRPEPTKKFHKRKDMILRAAVEVLNKKGVKGMTLADVASKLDLVPTAVMYYFRSKEELAASCFHRSIEVYDTLATQAEQARTAREALEAFVRGFFEHRRKIAIGEADQMAVFNDVRAVHDPGVGKAYEGMFRRTRSLLMKSREFSNLERVDCNARIHLLLSQLFWSVVWIDHYDADDYGRLADHALDILESGLAHNRGKWSPQTLPSLPASPSDRSSESRETFLRAATVLINEQGYLGASVQKISEQLNVTKGAFYHHNDAKDDLVEACFARTLEVMRHAQRAAASSSKTGYENLASVCAALLNYQLTGSAPLLRTSALTSVPENIHRQLIGEFDRISGRFALVCSDGIADGSLRAADATIAAQMITAMINASAELHLWAPGVTAQNGAEIYARPLFEGLLTK</sequence>
<evidence type="ECO:0000313" key="7">
    <source>
        <dbReference type="Proteomes" id="UP000588068"/>
    </source>
</evidence>
<dbReference type="GO" id="GO:0003700">
    <property type="term" value="F:DNA-binding transcription factor activity"/>
    <property type="evidence" value="ECO:0007669"/>
    <property type="project" value="TreeGrafter"/>
</dbReference>
<gene>
    <name evidence="6" type="ORF">HNQ60_002343</name>
</gene>
<evidence type="ECO:0000313" key="6">
    <source>
        <dbReference type="EMBL" id="MBB6093462.1"/>
    </source>
</evidence>
<dbReference type="InterPro" id="IPR050109">
    <property type="entry name" value="HTH-type_TetR-like_transc_reg"/>
</dbReference>
<dbReference type="Pfam" id="PF00440">
    <property type="entry name" value="TetR_N"/>
    <property type="match status" value="2"/>
</dbReference>